<dbReference type="EMBL" id="BPLR01013620">
    <property type="protein sequence ID" value="GIY62460.1"/>
    <property type="molecule type" value="Genomic_DNA"/>
</dbReference>
<name>A0AAV4UYP4_CAEEX</name>
<sequence>MNQASFGNTGDLAIQPDLFLSSLIFLVYQQGFKNLEPNYQVDTEPEPKNRDIPVKIQYDYNPDVFLTDNAQLFQTGILSKEEIVYINSSCNSKSKEDMITCWIHTTCKGDHLKSSCLHFTAWDSSTYQKFSAIDSTYCY</sequence>
<dbReference type="AlphaFoldDB" id="A0AAV4UYP4"/>
<organism evidence="1 2">
    <name type="scientific">Caerostris extrusa</name>
    <name type="common">Bark spider</name>
    <name type="synonym">Caerostris bankana</name>
    <dbReference type="NCBI Taxonomy" id="172846"/>
    <lineage>
        <taxon>Eukaryota</taxon>
        <taxon>Metazoa</taxon>
        <taxon>Ecdysozoa</taxon>
        <taxon>Arthropoda</taxon>
        <taxon>Chelicerata</taxon>
        <taxon>Arachnida</taxon>
        <taxon>Araneae</taxon>
        <taxon>Araneomorphae</taxon>
        <taxon>Entelegynae</taxon>
        <taxon>Araneoidea</taxon>
        <taxon>Araneidae</taxon>
        <taxon>Caerostris</taxon>
    </lineage>
</organism>
<comment type="caution">
    <text evidence="1">The sequence shown here is derived from an EMBL/GenBank/DDBJ whole genome shotgun (WGS) entry which is preliminary data.</text>
</comment>
<accession>A0AAV4UYP4</accession>
<protein>
    <submittedName>
        <fullName evidence="1">Uncharacterized protein</fullName>
    </submittedName>
</protein>
<gene>
    <name evidence="1" type="ORF">CEXT_117311</name>
</gene>
<evidence type="ECO:0000313" key="2">
    <source>
        <dbReference type="Proteomes" id="UP001054945"/>
    </source>
</evidence>
<keyword evidence="2" id="KW-1185">Reference proteome</keyword>
<proteinExistence type="predicted"/>
<reference evidence="1 2" key="1">
    <citation type="submission" date="2021-06" db="EMBL/GenBank/DDBJ databases">
        <title>Caerostris extrusa draft genome.</title>
        <authorList>
            <person name="Kono N."/>
            <person name="Arakawa K."/>
        </authorList>
    </citation>
    <scope>NUCLEOTIDE SEQUENCE [LARGE SCALE GENOMIC DNA]</scope>
</reference>
<dbReference type="Proteomes" id="UP001054945">
    <property type="component" value="Unassembled WGS sequence"/>
</dbReference>
<evidence type="ECO:0000313" key="1">
    <source>
        <dbReference type="EMBL" id="GIY62460.1"/>
    </source>
</evidence>